<proteinExistence type="predicted"/>
<evidence type="ECO:0000313" key="3">
    <source>
        <dbReference type="EMBL" id="KAB2681416.1"/>
    </source>
</evidence>
<sequence>MKKTKRRQKSCAEIALTRARQALRQKKHPVVVCWVFITALLSISAPAMSPATLYRSDKDNDWPISDYERGYSTSRKPRRERYSEQPSMKRLMHDLRRPAAREDATQFLLARIDNVALRGWVFNQIREDQINRLALHVHPGLPDNTVIASWQAELDSENTANDEAINDALQTQQTPRHSG</sequence>
<gene>
    <name evidence="3" type="ORF">F9L08_19230</name>
</gene>
<dbReference type="AlphaFoldDB" id="A0A6L3YDL4"/>
<keyword evidence="2" id="KW-0472">Membrane</keyword>
<dbReference type="EMBL" id="WBVX01000023">
    <property type="protein sequence ID" value="KAB2681416.1"/>
    <property type="molecule type" value="Genomic_DNA"/>
</dbReference>
<reference evidence="3 4" key="1">
    <citation type="submission" date="2019-09" db="EMBL/GenBank/DDBJ databases">
        <title>Taxonomic organization of the family Brucellaceae based on a phylogenomic approach.</title>
        <authorList>
            <person name="Leclercq S."/>
            <person name="Cloeckaert A."/>
            <person name="Zygmunt M.S."/>
        </authorList>
    </citation>
    <scope>NUCLEOTIDE SEQUENCE [LARGE SCALE GENOMIC DNA]</scope>
    <source>
        <strain evidence="3 4">WS1830</strain>
    </source>
</reference>
<feature type="transmembrane region" description="Helical" evidence="2">
    <location>
        <begin position="30"/>
        <end position="48"/>
    </location>
</feature>
<protein>
    <submittedName>
        <fullName evidence="3">Uncharacterized protein</fullName>
    </submittedName>
</protein>
<comment type="caution">
    <text evidence="3">The sequence shown here is derived from an EMBL/GenBank/DDBJ whole genome shotgun (WGS) entry which is preliminary data.</text>
</comment>
<dbReference type="RefSeq" id="WP_151652563.1">
    <property type="nucleotide sequence ID" value="NZ_WBVX01000023.1"/>
</dbReference>
<feature type="region of interest" description="Disordered" evidence="1">
    <location>
        <begin position="65"/>
        <end position="86"/>
    </location>
</feature>
<evidence type="ECO:0000256" key="2">
    <source>
        <dbReference type="SAM" id="Phobius"/>
    </source>
</evidence>
<organism evidence="3 4">
    <name type="scientific">Brucella tritici</name>
    <dbReference type="NCBI Taxonomy" id="94626"/>
    <lineage>
        <taxon>Bacteria</taxon>
        <taxon>Pseudomonadati</taxon>
        <taxon>Pseudomonadota</taxon>
        <taxon>Alphaproteobacteria</taxon>
        <taxon>Hyphomicrobiales</taxon>
        <taxon>Brucellaceae</taxon>
        <taxon>Brucella/Ochrobactrum group</taxon>
        <taxon>Brucella</taxon>
    </lineage>
</organism>
<keyword evidence="2" id="KW-0812">Transmembrane</keyword>
<dbReference type="Proteomes" id="UP000481643">
    <property type="component" value="Unassembled WGS sequence"/>
</dbReference>
<evidence type="ECO:0000313" key="4">
    <source>
        <dbReference type="Proteomes" id="UP000481643"/>
    </source>
</evidence>
<name>A0A6L3YDL4_9HYPH</name>
<accession>A0A6L3YDL4</accession>
<evidence type="ECO:0000256" key="1">
    <source>
        <dbReference type="SAM" id="MobiDB-lite"/>
    </source>
</evidence>
<keyword evidence="2" id="KW-1133">Transmembrane helix</keyword>